<comment type="caution">
    <text evidence="1">The sequence shown here is derived from an EMBL/GenBank/DDBJ whole genome shotgun (WGS) entry which is preliminary data.</text>
</comment>
<dbReference type="Proteomes" id="UP000474159">
    <property type="component" value="Unassembled WGS sequence"/>
</dbReference>
<keyword evidence="2" id="KW-1185">Reference proteome</keyword>
<dbReference type="RefSeq" id="WP_151005016.1">
    <property type="nucleotide sequence ID" value="NZ_BPQY01000167.1"/>
</dbReference>
<reference evidence="1 2" key="1">
    <citation type="submission" date="2019-09" db="EMBL/GenBank/DDBJ databases">
        <title>YIM 48816 draft genome.</title>
        <authorList>
            <person name="Jiang L."/>
        </authorList>
    </citation>
    <scope>NUCLEOTIDE SEQUENCE [LARGE SCALE GENOMIC DNA]</scope>
    <source>
        <strain evidence="1 2">YIM 48816</strain>
    </source>
</reference>
<evidence type="ECO:0000313" key="2">
    <source>
        <dbReference type="Proteomes" id="UP000474159"/>
    </source>
</evidence>
<name>A0A6L3ST70_9HYPH</name>
<dbReference type="AlphaFoldDB" id="A0A6L3ST70"/>
<gene>
    <name evidence="1" type="ORF">F6X53_29315</name>
</gene>
<evidence type="ECO:0000313" key="1">
    <source>
        <dbReference type="EMBL" id="KAB1071118.1"/>
    </source>
</evidence>
<protein>
    <submittedName>
        <fullName evidence="1">Uncharacterized protein</fullName>
    </submittedName>
</protein>
<organism evidence="1 2">
    <name type="scientific">Methylobacterium soli</name>
    <dbReference type="NCBI Taxonomy" id="553447"/>
    <lineage>
        <taxon>Bacteria</taxon>
        <taxon>Pseudomonadati</taxon>
        <taxon>Pseudomonadota</taxon>
        <taxon>Alphaproteobacteria</taxon>
        <taxon>Hyphomicrobiales</taxon>
        <taxon>Methylobacteriaceae</taxon>
        <taxon>Methylobacterium</taxon>
    </lineage>
</organism>
<sequence>MIKNIEDDFASYTFTVYPPPAPGLPWLAVCIAPDGHVLDAEAFATRDEAEIVTRKAEEVLLDSIVQKHRMPDHASMH</sequence>
<dbReference type="EMBL" id="VZZK01000056">
    <property type="protein sequence ID" value="KAB1071118.1"/>
    <property type="molecule type" value="Genomic_DNA"/>
</dbReference>
<proteinExistence type="predicted"/>
<dbReference type="OrthoDB" id="7997801at2"/>
<accession>A0A6L3ST70</accession>